<evidence type="ECO:0000313" key="3">
    <source>
        <dbReference type="EMBL" id="TPW31196.1"/>
    </source>
</evidence>
<accession>A0A506UCQ3</accession>
<evidence type="ECO:0000313" key="4">
    <source>
        <dbReference type="Proteomes" id="UP000320314"/>
    </source>
</evidence>
<evidence type="ECO:0000256" key="1">
    <source>
        <dbReference type="ARBA" id="ARBA00023125"/>
    </source>
</evidence>
<dbReference type="SUPFAM" id="SSF46955">
    <property type="entry name" value="Putative DNA-binding domain"/>
    <property type="match status" value="1"/>
</dbReference>
<dbReference type="InterPro" id="IPR009061">
    <property type="entry name" value="DNA-bd_dom_put_sf"/>
</dbReference>
<dbReference type="GO" id="GO:0003700">
    <property type="term" value="F:DNA-binding transcription factor activity"/>
    <property type="evidence" value="ECO:0007669"/>
    <property type="project" value="InterPro"/>
</dbReference>
<dbReference type="InterPro" id="IPR047057">
    <property type="entry name" value="MerR_fam"/>
</dbReference>
<proteinExistence type="predicted"/>
<dbReference type="CDD" id="cd04776">
    <property type="entry name" value="HTH_GnyR"/>
    <property type="match status" value="1"/>
</dbReference>
<protein>
    <submittedName>
        <fullName evidence="3">MerR family DNA-binding transcriptional regulator</fullName>
    </submittedName>
</protein>
<dbReference type="EMBL" id="VHLH01000004">
    <property type="protein sequence ID" value="TPW31196.1"/>
    <property type="molecule type" value="Genomic_DNA"/>
</dbReference>
<feature type="domain" description="HTH merR-type" evidence="2">
    <location>
        <begin position="4"/>
        <end position="71"/>
    </location>
</feature>
<dbReference type="Pfam" id="PF13411">
    <property type="entry name" value="MerR_1"/>
    <property type="match status" value="1"/>
</dbReference>
<gene>
    <name evidence="3" type="ORF">FJU11_03080</name>
</gene>
<keyword evidence="4" id="KW-1185">Reference proteome</keyword>
<sequence length="128" mass="14828">MERTYGIGDLTREFDISTRTLRFYEEEGLIQPERRGRTRIYRAADRRTVRDILRGRRLGFTLAEIRDILAARDGPPAEGADVQRLLKDVGEKREAVRRMRRDIDEMLAQLDHVEEACLTRLAEIGVGT</sequence>
<comment type="caution">
    <text evidence="3">The sequence shown here is derived from an EMBL/GenBank/DDBJ whole genome shotgun (WGS) entry which is preliminary data.</text>
</comment>
<dbReference type="AlphaFoldDB" id="A0A506UCQ3"/>
<organism evidence="3 4">
    <name type="scientific">Pararhizobium mangrovi</name>
    <dbReference type="NCBI Taxonomy" id="2590452"/>
    <lineage>
        <taxon>Bacteria</taxon>
        <taxon>Pseudomonadati</taxon>
        <taxon>Pseudomonadota</taxon>
        <taxon>Alphaproteobacteria</taxon>
        <taxon>Hyphomicrobiales</taxon>
        <taxon>Rhizobiaceae</taxon>
        <taxon>Rhizobium/Agrobacterium group</taxon>
        <taxon>Pararhizobium</taxon>
    </lineage>
</organism>
<evidence type="ECO:0000259" key="2">
    <source>
        <dbReference type="PROSITE" id="PS50937"/>
    </source>
</evidence>
<dbReference type="RefSeq" id="WP_141165558.1">
    <property type="nucleotide sequence ID" value="NZ_VHLH01000004.1"/>
</dbReference>
<dbReference type="GO" id="GO:0003677">
    <property type="term" value="F:DNA binding"/>
    <property type="evidence" value="ECO:0007669"/>
    <property type="project" value="UniProtKB-KW"/>
</dbReference>
<dbReference type="SMART" id="SM00422">
    <property type="entry name" value="HTH_MERR"/>
    <property type="match status" value="1"/>
</dbReference>
<dbReference type="PANTHER" id="PTHR30204">
    <property type="entry name" value="REDOX-CYCLING DRUG-SENSING TRANSCRIPTIONAL ACTIVATOR SOXR"/>
    <property type="match status" value="1"/>
</dbReference>
<dbReference type="PANTHER" id="PTHR30204:SF58">
    <property type="entry name" value="HTH-TYPE TRANSCRIPTIONAL REGULATOR YFMP"/>
    <property type="match status" value="1"/>
</dbReference>
<dbReference type="InterPro" id="IPR000551">
    <property type="entry name" value="MerR-type_HTH_dom"/>
</dbReference>
<dbReference type="PROSITE" id="PS50937">
    <property type="entry name" value="HTH_MERR_2"/>
    <property type="match status" value="1"/>
</dbReference>
<dbReference type="Proteomes" id="UP000320314">
    <property type="component" value="Unassembled WGS sequence"/>
</dbReference>
<dbReference type="OrthoDB" id="9803659at2"/>
<dbReference type="Gene3D" id="1.10.1660.10">
    <property type="match status" value="1"/>
</dbReference>
<reference evidence="3 4" key="1">
    <citation type="submission" date="2019-06" db="EMBL/GenBank/DDBJ databases">
        <authorList>
            <person name="Li M."/>
        </authorList>
    </citation>
    <scope>NUCLEOTIDE SEQUENCE [LARGE SCALE GENOMIC DNA]</scope>
    <source>
        <strain evidence="3 4">BGMRC6574</strain>
    </source>
</reference>
<keyword evidence="1 3" id="KW-0238">DNA-binding</keyword>
<name>A0A506UCQ3_9HYPH</name>